<feature type="transmembrane region" description="Helical" evidence="6">
    <location>
        <begin position="274"/>
        <end position="291"/>
    </location>
</feature>
<evidence type="ECO:0000256" key="5">
    <source>
        <dbReference type="ARBA" id="ARBA00023136"/>
    </source>
</evidence>
<accession>A0ABQ6ZK91</accession>
<keyword evidence="2" id="KW-1003">Cell membrane</keyword>
<evidence type="ECO:0000256" key="3">
    <source>
        <dbReference type="ARBA" id="ARBA00022692"/>
    </source>
</evidence>
<dbReference type="Proteomes" id="UP000781710">
    <property type="component" value="Unassembled WGS sequence"/>
</dbReference>
<gene>
    <name evidence="7" type="ORF">CSC78_03325</name>
</gene>
<comment type="caution">
    <text evidence="7">The sequence shown here is derived from an EMBL/GenBank/DDBJ whole genome shotgun (WGS) entry which is preliminary data.</text>
</comment>
<dbReference type="RefSeq" id="WP_162336501.1">
    <property type="nucleotide sequence ID" value="NZ_JBHSRQ010000016.1"/>
</dbReference>
<feature type="transmembrane region" description="Helical" evidence="6">
    <location>
        <begin position="401"/>
        <end position="423"/>
    </location>
</feature>
<feature type="transmembrane region" description="Helical" evidence="6">
    <location>
        <begin position="435"/>
        <end position="455"/>
    </location>
</feature>
<reference evidence="7 8" key="1">
    <citation type="submission" date="2017-10" db="EMBL/GenBank/DDBJ databases">
        <title>Whole genome sequencing of members of genus Pseudoxanthomonas.</title>
        <authorList>
            <person name="Kumar S."/>
            <person name="Bansal K."/>
            <person name="Kaur A."/>
            <person name="Patil P."/>
            <person name="Sharma S."/>
            <person name="Patil P.B."/>
        </authorList>
    </citation>
    <scope>NUCLEOTIDE SEQUENCE [LARGE SCALE GENOMIC DNA]</scope>
    <source>
        <strain evidence="7 8">DSM 17109</strain>
    </source>
</reference>
<protein>
    <recommendedName>
        <fullName evidence="9">Membrane protein involved in the export of O-antigen and teichoic acid</fullName>
    </recommendedName>
</protein>
<evidence type="ECO:0000256" key="1">
    <source>
        <dbReference type="ARBA" id="ARBA00004651"/>
    </source>
</evidence>
<name>A0ABQ6ZK91_9GAMM</name>
<organism evidence="7 8">
    <name type="scientific">Pseudoxanthomonas japonensis</name>
    <dbReference type="NCBI Taxonomy" id="69284"/>
    <lineage>
        <taxon>Bacteria</taxon>
        <taxon>Pseudomonadati</taxon>
        <taxon>Pseudomonadota</taxon>
        <taxon>Gammaproteobacteria</taxon>
        <taxon>Lysobacterales</taxon>
        <taxon>Lysobacteraceae</taxon>
        <taxon>Pseudoxanthomonas</taxon>
    </lineage>
</organism>
<dbReference type="InterPro" id="IPR002797">
    <property type="entry name" value="Polysacc_synth"/>
</dbReference>
<feature type="transmembrane region" description="Helical" evidence="6">
    <location>
        <begin position="126"/>
        <end position="147"/>
    </location>
</feature>
<feature type="transmembrane region" description="Helical" evidence="6">
    <location>
        <begin position="159"/>
        <end position="177"/>
    </location>
</feature>
<dbReference type="Pfam" id="PF01943">
    <property type="entry name" value="Polysacc_synt"/>
    <property type="match status" value="1"/>
</dbReference>
<feature type="transmembrane region" description="Helical" evidence="6">
    <location>
        <begin position="12"/>
        <end position="37"/>
    </location>
</feature>
<feature type="transmembrane region" description="Helical" evidence="6">
    <location>
        <begin position="346"/>
        <end position="364"/>
    </location>
</feature>
<feature type="transmembrane region" description="Helical" evidence="6">
    <location>
        <begin position="95"/>
        <end position="114"/>
    </location>
</feature>
<keyword evidence="8" id="KW-1185">Reference proteome</keyword>
<feature type="transmembrane region" description="Helical" evidence="6">
    <location>
        <begin position="461"/>
        <end position="481"/>
    </location>
</feature>
<feature type="transmembrane region" description="Helical" evidence="6">
    <location>
        <begin position="183"/>
        <end position="203"/>
    </location>
</feature>
<dbReference type="EMBL" id="PDWW01000003">
    <property type="protein sequence ID" value="KAF1726597.1"/>
    <property type="molecule type" value="Genomic_DNA"/>
</dbReference>
<evidence type="ECO:0000256" key="6">
    <source>
        <dbReference type="SAM" id="Phobius"/>
    </source>
</evidence>
<proteinExistence type="predicted"/>
<dbReference type="PANTHER" id="PTHR30250:SF11">
    <property type="entry name" value="O-ANTIGEN TRANSPORTER-RELATED"/>
    <property type="match status" value="1"/>
</dbReference>
<evidence type="ECO:0008006" key="9">
    <source>
        <dbReference type="Google" id="ProtNLM"/>
    </source>
</evidence>
<keyword evidence="3 6" id="KW-0812">Transmembrane</keyword>
<comment type="subcellular location">
    <subcellularLocation>
        <location evidence="1">Cell membrane</location>
        <topology evidence="1">Multi-pass membrane protein</topology>
    </subcellularLocation>
</comment>
<keyword evidence="5 6" id="KW-0472">Membrane</keyword>
<evidence type="ECO:0000256" key="4">
    <source>
        <dbReference type="ARBA" id="ARBA00022989"/>
    </source>
</evidence>
<evidence type="ECO:0000313" key="8">
    <source>
        <dbReference type="Proteomes" id="UP000781710"/>
    </source>
</evidence>
<dbReference type="InterPro" id="IPR050833">
    <property type="entry name" value="Poly_Biosynth_Transport"/>
</dbReference>
<dbReference type="PANTHER" id="PTHR30250">
    <property type="entry name" value="PST FAMILY PREDICTED COLANIC ACID TRANSPORTER"/>
    <property type="match status" value="1"/>
</dbReference>
<evidence type="ECO:0000313" key="7">
    <source>
        <dbReference type="EMBL" id="KAF1726597.1"/>
    </source>
</evidence>
<evidence type="ECO:0000256" key="2">
    <source>
        <dbReference type="ARBA" id="ARBA00022475"/>
    </source>
</evidence>
<keyword evidence="4 6" id="KW-1133">Transmembrane helix</keyword>
<feature type="transmembrane region" description="Helical" evidence="6">
    <location>
        <begin position="376"/>
        <end position="395"/>
    </location>
</feature>
<sequence>MNQPFNGRTAIRGAIMVMGSTYVTYALGMLTSILLARTLGPDDFGRYTYMVWMAGLLIMFSNNGLTTTVIRFASESLGRSSPENASSIHGWLRRRQLACVVLVGCLFLVAMPWFKPAGWDGHLAVFAAVVLVAAIAKAMFLFDVSVAKGYGLFHVEARSTVTMSLLSIAAVLVMVVMKAPLLAYLLLFAFVSVGYVVCSSMMLRKAGVRPSREPVDPATLARLKRHLGWTVLLTLAYAISNKSIETWMLNAMVGSAAVGYFAIAAALTRGGVDLLASGLATVLMPMMGHAFGKGGQEGVNAIMANAMRYFAFIGLLLAGGGALVADSAITLLYGAEYKAVVNPLRVMMIVGGFTMIGGAFNALLSTTDNQHLRVGYVLFSILSVGVLSVLLIPRYGLNGAVAAHAISEVLIFTLMATGVSRLLKLRMPWRELGRMLLCALMAIAVALVPMLLGGINPWTELAGGLIYAAVFVLGTVMMRAWRAGDIQHLDALLQRYPALAGRMRGRLQRWADGLPTDGVH</sequence>
<feature type="transmembrane region" description="Helical" evidence="6">
    <location>
        <begin position="312"/>
        <end position="334"/>
    </location>
</feature>
<feature type="transmembrane region" description="Helical" evidence="6">
    <location>
        <begin position="247"/>
        <end position="268"/>
    </location>
</feature>
<feature type="transmembrane region" description="Helical" evidence="6">
    <location>
        <begin position="49"/>
        <end position="74"/>
    </location>
</feature>